<sequence length="247" mass="26491">MDPDRHAEHAAAFTQNADEYAAVRPGYPDAAVDLLVPPDAHDVLDLAAGTGKLTAALVARGLHVVAVEPADGMRRELVARLPQVEVHDGTAESVPLPDASVDAVTVAQAWHWFDEPAAAAEVSRVLRPGGTLGIVWNDRDEDVPWVGAYGALLHEAAGPQLARGTYPTPGPAFTDVLRTDVRWDHVVAPEDLVRLAGTRSYALVLPPDERAALLGRVRELVATHPATAGRDRIAVPYVTRVYTARRL</sequence>
<dbReference type="InterPro" id="IPR013216">
    <property type="entry name" value="Methyltransf_11"/>
</dbReference>
<dbReference type="RefSeq" id="WP_207340736.1">
    <property type="nucleotide sequence ID" value="NZ_CP074405.1"/>
</dbReference>
<name>A0ABX8D9H2_9CELL</name>
<dbReference type="PANTHER" id="PTHR44942">
    <property type="entry name" value="METHYLTRANSF_11 DOMAIN-CONTAINING PROTEIN"/>
    <property type="match status" value="1"/>
</dbReference>
<dbReference type="CDD" id="cd02440">
    <property type="entry name" value="AdoMet_MTases"/>
    <property type="match status" value="1"/>
</dbReference>
<dbReference type="PANTHER" id="PTHR44942:SF4">
    <property type="entry name" value="METHYLTRANSFERASE TYPE 11 DOMAIN-CONTAINING PROTEIN"/>
    <property type="match status" value="1"/>
</dbReference>
<comment type="similarity">
    <text evidence="1">Belongs to the methyltransferase superfamily.</text>
</comment>
<evidence type="ECO:0000256" key="3">
    <source>
        <dbReference type="ARBA" id="ARBA00022679"/>
    </source>
</evidence>
<dbReference type="InterPro" id="IPR029063">
    <property type="entry name" value="SAM-dependent_MTases_sf"/>
</dbReference>
<dbReference type="Gene3D" id="3.40.50.150">
    <property type="entry name" value="Vaccinia Virus protein VP39"/>
    <property type="match status" value="1"/>
</dbReference>
<keyword evidence="6" id="KW-1185">Reference proteome</keyword>
<dbReference type="SUPFAM" id="SSF53335">
    <property type="entry name" value="S-adenosyl-L-methionine-dependent methyltransferases"/>
    <property type="match status" value="1"/>
</dbReference>
<proteinExistence type="inferred from homology"/>
<keyword evidence="3" id="KW-0808">Transferase</keyword>
<dbReference type="InterPro" id="IPR051052">
    <property type="entry name" value="Diverse_substrate_MTase"/>
</dbReference>
<keyword evidence="2 5" id="KW-0489">Methyltransferase</keyword>
<dbReference type="Pfam" id="PF08241">
    <property type="entry name" value="Methyltransf_11"/>
    <property type="match status" value="1"/>
</dbReference>
<evidence type="ECO:0000256" key="1">
    <source>
        <dbReference type="ARBA" id="ARBA00008361"/>
    </source>
</evidence>
<organism evidence="5 6">
    <name type="scientific">Cellulomonas wangleii</name>
    <dbReference type="NCBI Taxonomy" id="2816956"/>
    <lineage>
        <taxon>Bacteria</taxon>
        <taxon>Bacillati</taxon>
        <taxon>Actinomycetota</taxon>
        <taxon>Actinomycetes</taxon>
        <taxon>Micrococcales</taxon>
        <taxon>Cellulomonadaceae</taxon>
        <taxon>Cellulomonas</taxon>
    </lineage>
</organism>
<gene>
    <name evidence="5" type="ORF">KG103_06215</name>
</gene>
<evidence type="ECO:0000313" key="5">
    <source>
        <dbReference type="EMBL" id="QVI63460.1"/>
    </source>
</evidence>
<dbReference type="GO" id="GO:0032259">
    <property type="term" value="P:methylation"/>
    <property type="evidence" value="ECO:0007669"/>
    <property type="project" value="UniProtKB-KW"/>
</dbReference>
<reference evidence="5 6" key="1">
    <citation type="submission" date="2021-05" db="EMBL/GenBank/DDBJ databases">
        <title>Novel species in genus Cellulomonas.</title>
        <authorList>
            <person name="Zhang G."/>
        </authorList>
    </citation>
    <scope>NUCLEOTIDE SEQUENCE [LARGE SCALE GENOMIC DNA]</scope>
    <source>
        <strain evidence="6">zg-ZUI222</strain>
    </source>
</reference>
<dbReference type="GO" id="GO:0008168">
    <property type="term" value="F:methyltransferase activity"/>
    <property type="evidence" value="ECO:0007669"/>
    <property type="project" value="UniProtKB-KW"/>
</dbReference>
<dbReference type="Proteomes" id="UP000677804">
    <property type="component" value="Chromosome"/>
</dbReference>
<evidence type="ECO:0000259" key="4">
    <source>
        <dbReference type="Pfam" id="PF08241"/>
    </source>
</evidence>
<feature type="domain" description="Methyltransferase type 11" evidence="4">
    <location>
        <begin position="44"/>
        <end position="132"/>
    </location>
</feature>
<protein>
    <submittedName>
        <fullName evidence="5">Methyltransferase domain-containing protein</fullName>
    </submittedName>
</protein>
<evidence type="ECO:0000313" key="6">
    <source>
        <dbReference type="Proteomes" id="UP000677804"/>
    </source>
</evidence>
<evidence type="ECO:0000256" key="2">
    <source>
        <dbReference type="ARBA" id="ARBA00022603"/>
    </source>
</evidence>
<accession>A0ABX8D9H2</accession>
<dbReference type="EMBL" id="CP074405">
    <property type="protein sequence ID" value="QVI63460.1"/>
    <property type="molecule type" value="Genomic_DNA"/>
</dbReference>